<proteinExistence type="predicted"/>
<keyword evidence="3" id="KW-1185">Reference proteome</keyword>
<dbReference type="EMBL" id="JATAAI010000020">
    <property type="protein sequence ID" value="KAK1738729.1"/>
    <property type="molecule type" value="Genomic_DNA"/>
</dbReference>
<organism evidence="2 3">
    <name type="scientific">Skeletonema marinoi</name>
    <dbReference type="NCBI Taxonomy" id="267567"/>
    <lineage>
        <taxon>Eukaryota</taxon>
        <taxon>Sar</taxon>
        <taxon>Stramenopiles</taxon>
        <taxon>Ochrophyta</taxon>
        <taxon>Bacillariophyta</taxon>
        <taxon>Coscinodiscophyceae</taxon>
        <taxon>Thalassiosirophycidae</taxon>
        <taxon>Thalassiosirales</taxon>
        <taxon>Skeletonemataceae</taxon>
        <taxon>Skeletonema</taxon>
        <taxon>Skeletonema marinoi-dohrnii complex</taxon>
    </lineage>
</organism>
<feature type="compositionally biased region" description="Basic and acidic residues" evidence="1">
    <location>
        <begin position="7"/>
        <end position="16"/>
    </location>
</feature>
<accession>A0AAD8Y318</accession>
<dbReference type="AlphaFoldDB" id="A0AAD8Y318"/>
<name>A0AAD8Y318_9STRA</name>
<protein>
    <submittedName>
        <fullName evidence="2">Uncharacterized protein</fullName>
    </submittedName>
</protein>
<feature type="region of interest" description="Disordered" evidence="1">
    <location>
        <begin position="1"/>
        <end position="43"/>
    </location>
</feature>
<dbReference type="Proteomes" id="UP001224775">
    <property type="component" value="Unassembled WGS sequence"/>
</dbReference>
<sequence length="118" mass="13602">MKNKQQKGKEWPEKSTEPSLPSHHHRNVHSVPPSIHRSRSLPPRFVCNKWGSEETRKSYKCLCSLANNTECKRCISSSTLNALDRYSIGKMRNPKWRDWWGNFLELSSDGDASATDDD</sequence>
<gene>
    <name evidence="2" type="ORF">QTG54_010759</name>
</gene>
<comment type="caution">
    <text evidence="2">The sequence shown here is derived from an EMBL/GenBank/DDBJ whole genome shotgun (WGS) entry which is preliminary data.</text>
</comment>
<evidence type="ECO:0000256" key="1">
    <source>
        <dbReference type="SAM" id="MobiDB-lite"/>
    </source>
</evidence>
<evidence type="ECO:0000313" key="2">
    <source>
        <dbReference type="EMBL" id="KAK1738729.1"/>
    </source>
</evidence>
<evidence type="ECO:0000313" key="3">
    <source>
        <dbReference type="Proteomes" id="UP001224775"/>
    </source>
</evidence>
<reference evidence="2" key="1">
    <citation type="submission" date="2023-06" db="EMBL/GenBank/DDBJ databases">
        <title>Survivors Of The Sea: Transcriptome response of Skeletonema marinoi to long-term dormancy.</title>
        <authorList>
            <person name="Pinder M.I.M."/>
            <person name="Kourtchenko O."/>
            <person name="Robertson E.K."/>
            <person name="Larsson T."/>
            <person name="Maumus F."/>
            <person name="Osuna-Cruz C.M."/>
            <person name="Vancaester E."/>
            <person name="Stenow R."/>
            <person name="Vandepoele K."/>
            <person name="Ploug H."/>
            <person name="Bruchert V."/>
            <person name="Godhe A."/>
            <person name="Topel M."/>
        </authorList>
    </citation>
    <scope>NUCLEOTIDE SEQUENCE</scope>
    <source>
        <strain evidence="2">R05AC</strain>
    </source>
</reference>